<reference evidence="2" key="2">
    <citation type="submission" date="2022-01" db="EMBL/GenBank/DDBJ databases">
        <authorList>
            <person name="Yamashiro T."/>
            <person name="Shiraishi A."/>
            <person name="Satake H."/>
            <person name="Nakayama K."/>
        </authorList>
    </citation>
    <scope>NUCLEOTIDE SEQUENCE</scope>
</reference>
<reference evidence="2" key="1">
    <citation type="journal article" date="2022" name="Int. J. Mol. Sci.">
        <title>Draft Genome of Tanacetum Coccineum: Genomic Comparison of Closely Related Tanacetum-Family Plants.</title>
        <authorList>
            <person name="Yamashiro T."/>
            <person name="Shiraishi A."/>
            <person name="Nakayama K."/>
            <person name="Satake H."/>
        </authorList>
    </citation>
    <scope>NUCLEOTIDE SEQUENCE</scope>
</reference>
<dbReference type="Proteomes" id="UP001151760">
    <property type="component" value="Unassembled WGS sequence"/>
</dbReference>
<accession>A0ABQ5C002</accession>
<name>A0ABQ5C002_9ASTR</name>
<keyword evidence="3" id="KW-1185">Reference proteome</keyword>
<gene>
    <name evidence="2" type="ORF">Tco_0890273</name>
</gene>
<proteinExistence type="predicted"/>
<evidence type="ECO:0000256" key="1">
    <source>
        <dbReference type="SAM" id="MobiDB-lite"/>
    </source>
</evidence>
<sequence length="316" mass="35659">MVLWRPLIRSFPMHIDVLPYRGIVDVQLILVLSGGQYSHRSRPYRTTSMGRVRCDLRGINSSSSSARSIILVRTYNHQHIDADSSTPQNVFIDHLLGLHDVVRHLDVGGHFARDVGLEIHKTFPPEDRGEEHMELTLREDVGMGFEIVTSDVREDDEEFETKASATDMREIVVDPLAIGDSSESSRGGIPDLEDTIYDIVHYMSEVRIDRITEIETTQRQLETRGVSLGDYRRLESYVDRHLARDQSHNGIDGDKGNGSNEDVSKNEMCENGNCGNGISHKNGRGDRPLQEKCTYQDFMKSSTTNIKGTEGVCRIE</sequence>
<evidence type="ECO:0000313" key="2">
    <source>
        <dbReference type="EMBL" id="GJT20336.1"/>
    </source>
</evidence>
<feature type="region of interest" description="Disordered" evidence="1">
    <location>
        <begin position="245"/>
        <end position="264"/>
    </location>
</feature>
<evidence type="ECO:0000313" key="3">
    <source>
        <dbReference type="Proteomes" id="UP001151760"/>
    </source>
</evidence>
<protein>
    <submittedName>
        <fullName evidence="2">Uncharacterized protein</fullName>
    </submittedName>
</protein>
<comment type="caution">
    <text evidence="2">The sequence shown here is derived from an EMBL/GenBank/DDBJ whole genome shotgun (WGS) entry which is preliminary data.</text>
</comment>
<dbReference type="EMBL" id="BQNB010013794">
    <property type="protein sequence ID" value="GJT20336.1"/>
    <property type="molecule type" value="Genomic_DNA"/>
</dbReference>
<feature type="compositionally biased region" description="Basic and acidic residues" evidence="1">
    <location>
        <begin position="245"/>
        <end position="255"/>
    </location>
</feature>
<organism evidence="2 3">
    <name type="scientific">Tanacetum coccineum</name>
    <dbReference type="NCBI Taxonomy" id="301880"/>
    <lineage>
        <taxon>Eukaryota</taxon>
        <taxon>Viridiplantae</taxon>
        <taxon>Streptophyta</taxon>
        <taxon>Embryophyta</taxon>
        <taxon>Tracheophyta</taxon>
        <taxon>Spermatophyta</taxon>
        <taxon>Magnoliopsida</taxon>
        <taxon>eudicotyledons</taxon>
        <taxon>Gunneridae</taxon>
        <taxon>Pentapetalae</taxon>
        <taxon>asterids</taxon>
        <taxon>campanulids</taxon>
        <taxon>Asterales</taxon>
        <taxon>Asteraceae</taxon>
        <taxon>Asteroideae</taxon>
        <taxon>Anthemideae</taxon>
        <taxon>Anthemidinae</taxon>
        <taxon>Tanacetum</taxon>
    </lineage>
</organism>